<evidence type="ECO:0000313" key="5">
    <source>
        <dbReference type="EMBL" id="TFY82834.1"/>
    </source>
</evidence>
<protein>
    <recommendedName>
        <fullName evidence="3">Putative gamma-glutamylcyclotransferase</fullName>
    </recommendedName>
</protein>
<dbReference type="Proteomes" id="UP000298061">
    <property type="component" value="Unassembled WGS sequence"/>
</dbReference>
<organism evidence="5 6">
    <name type="scientific">Hericium alpestre</name>
    <dbReference type="NCBI Taxonomy" id="135208"/>
    <lineage>
        <taxon>Eukaryota</taxon>
        <taxon>Fungi</taxon>
        <taxon>Dikarya</taxon>
        <taxon>Basidiomycota</taxon>
        <taxon>Agaricomycotina</taxon>
        <taxon>Agaricomycetes</taxon>
        <taxon>Russulales</taxon>
        <taxon>Hericiaceae</taxon>
        <taxon>Hericium</taxon>
    </lineage>
</organism>
<sequence length="519" mass="56554">MSSAFFYGTLMHPKILKRVLQNDGDHLTIAPAILPDHTRHHVAHADYPGVVPYTSSKILFDHDLDEDEKSVRGTLIAGLTQYDLYLLDVFEGDEYVRNPVPVHPLGPLTPLNAATTPKVESSIVPTSVPPLPPPSELSETVQAQTYIWCKPITQLRKELWSYETFVKENASKWIGAGAADNKDYAEVDRRTNMGEWTRNGRRGEGDADDEAVALLEDDGALLDAGDVALADCEGEETGPGPVVSGAEAEALLPPRYAMRSVEVLDKRMQDRPAPFTQNVTMACSAAFKSVAEQVCARHWPAPSSTFWVHRQGASVLSGQNEPQILRLEDNENDVRVGAACLCGDLAQTCVRACGSALGCGAGEEEGGQDEDAHHGAHVVLLVLALLPGTQAVRALPADVDPAAKDVDALLNMIHEEELGVADYDMKHKKKWFCFWFQSEMKSVVNGGDRPLTRIGICHNRLLPSPACRDPKILAASRGKSEAVAEGHDALNPYTSEERVVDNSVSAIRYPAKRIPQHVL</sequence>
<dbReference type="AlphaFoldDB" id="A0A4Z0A987"/>
<keyword evidence="2" id="KW-0808">Transferase</keyword>
<reference evidence="5 6" key="1">
    <citation type="submission" date="2019-02" db="EMBL/GenBank/DDBJ databases">
        <title>Genome sequencing of the rare red list fungi Hericium alpestre (H. flagellum).</title>
        <authorList>
            <person name="Buettner E."/>
            <person name="Kellner H."/>
        </authorList>
    </citation>
    <scope>NUCLEOTIDE SEQUENCE [LARGE SCALE GENOMIC DNA]</scope>
    <source>
        <strain evidence="5 6">DSM 108284</strain>
    </source>
</reference>
<comment type="caution">
    <text evidence="5">The sequence shown here is derived from an EMBL/GenBank/DDBJ whole genome shotgun (WGS) entry which is preliminary data.</text>
</comment>
<keyword evidence="6" id="KW-1185">Reference proteome</keyword>
<evidence type="ECO:0000256" key="2">
    <source>
        <dbReference type="ARBA" id="ARBA00022679"/>
    </source>
</evidence>
<name>A0A4Z0A987_9AGAM</name>
<accession>A0A4Z0A987</accession>
<dbReference type="GO" id="GO:0016740">
    <property type="term" value="F:transferase activity"/>
    <property type="evidence" value="ECO:0007669"/>
    <property type="project" value="UniProtKB-KW"/>
</dbReference>
<evidence type="ECO:0000313" key="6">
    <source>
        <dbReference type="Proteomes" id="UP000298061"/>
    </source>
</evidence>
<dbReference type="InterPro" id="IPR013024">
    <property type="entry name" value="GGCT-like"/>
</dbReference>
<evidence type="ECO:0000256" key="3">
    <source>
        <dbReference type="ARBA" id="ARBA00030602"/>
    </source>
</evidence>
<evidence type="ECO:0000259" key="4">
    <source>
        <dbReference type="Pfam" id="PF06094"/>
    </source>
</evidence>
<dbReference type="InterPro" id="IPR045038">
    <property type="entry name" value="AIG2-like"/>
</dbReference>
<dbReference type="PANTHER" id="PTHR31544:SF2">
    <property type="entry name" value="AIG2-LIKE PROTEIN D"/>
    <property type="match status" value="1"/>
</dbReference>
<dbReference type="Pfam" id="PF06094">
    <property type="entry name" value="GGACT"/>
    <property type="match status" value="1"/>
</dbReference>
<evidence type="ECO:0000256" key="1">
    <source>
        <dbReference type="ARBA" id="ARBA00008861"/>
    </source>
</evidence>
<proteinExistence type="inferred from homology"/>
<dbReference type="InterPro" id="IPR036568">
    <property type="entry name" value="GGCT-like_sf"/>
</dbReference>
<dbReference type="Gene3D" id="3.10.490.10">
    <property type="entry name" value="Gamma-glutamyl cyclotransferase-like"/>
    <property type="match status" value="1"/>
</dbReference>
<dbReference type="EMBL" id="SFCI01000075">
    <property type="protein sequence ID" value="TFY82834.1"/>
    <property type="molecule type" value="Genomic_DNA"/>
</dbReference>
<comment type="similarity">
    <text evidence="1">Belongs to the gamma-glutamylcyclotransferase family.</text>
</comment>
<dbReference type="SUPFAM" id="SSF110857">
    <property type="entry name" value="Gamma-glutamyl cyclotransferase-like"/>
    <property type="match status" value="1"/>
</dbReference>
<feature type="domain" description="Gamma-glutamylcyclotransferase AIG2-like" evidence="4">
    <location>
        <begin position="5"/>
        <end position="102"/>
    </location>
</feature>
<dbReference type="PANTHER" id="PTHR31544">
    <property type="entry name" value="AIG2-LIKE PROTEIN D"/>
    <property type="match status" value="1"/>
</dbReference>
<dbReference type="InterPro" id="IPR009288">
    <property type="entry name" value="AIG2-like_dom"/>
</dbReference>
<dbReference type="OrthoDB" id="5978656at2759"/>
<gene>
    <name evidence="5" type="ORF">EWM64_g1177</name>
</gene>
<dbReference type="CDD" id="cd06661">
    <property type="entry name" value="GGCT_like"/>
    <property type="match status" value="1"/>
</dbReference>